<reference evidence="3 4" key="1">
    <citation type="submission" date="2019-03" db="EMBL/GenBank/DDBJ databases">
        <title>Genomic Encyclopedia of Archaeal and Bacterial Type Strains, Phase II (KMG-II): from individual species to whole genera.</title>
        <authorList>
            <person name="Goeker M."/>
        </authorList>
    </citation>
    <scope>NUCLEOTIDE SEQUENCE [LARGE SCALE GENOMIC DNA]</scope>
    <source>
        <strain evidence="3 4">DSM 15388</strain>
    </source>
</reference>
<dbReference type="FunFam" id="3.40.50.880:FF:000015">
    <property type="entry name" value="Protein DJ-1 homolog C"/>
    <property type="match status" value="1"/>
</dbReference>
<dbReference type="Proteomes" id="UP000295793">
    <property type="component" value="Unassembled WGS sequence"/>
</dbReference>
<dbReference type="GO" id="GO:0005737">
    <property type="term" value="C:cytoplasm"/>
    <property type="evidence" value="ECO:0007669"/>
    <property type="project" value="TreeGrafter"/>
</dbReference>
<keyword evidence="4" id="KW-1185">Reference proteome</keyword>
<evidence type="ECO:0000313" key="3">
    <source>
        <dbReference type="EMBL" id="TCS43069.1"/>
    </source>
</evidence>
<dbReference type="Pfam" id="PF01965">
    <property type="entry name" value="DJ-1_PfpI"/>
    <property type="match status" value="1"/>
</dbReference>
<dbReference type="NCBIfam" id="TIGR01383">
    <property type="entry name" value="not_thiJ"/>
    <property type="match status" value="1"/>
</dbReference>
<dbReference type="SUPFAM" id="SSF52317">
    <property type="entry name" value="Class I glutamine amidotransferase-like"/>
    <property type="match status" value="1"/>
</dbReference>
<dbReference type="OrthoDB" id="9803764at2"/>
<gene>
    <name evidence="3" type="ORF">BCF53_10292</name>
</gene>
<feature type="domain" description="DJ-1/PfpI" evidence="2">
    <location>
        <begin position="2"/>
        <end position="165"/>
    </location>
</feature>
<evidence type="ECO:0000259" key="2">
    <source>
        <dbReference type="Pfam" id="PF01965"/>
    </source>
</evidence>
<name>A0A4R3I9J3_9GAMM</name>
<accession>A0A4R3I9J3</accession>
<dbReference type="GO" id="GO:1903189">
    <property type="term" value="P:glyoxal metabolic process"/>
    <property type="evidence" value="ECO:0007669"/>
    <property type="project" value="TreeGrafter"/>
</dbReference>
<dbReference type="PANTHER" id="PTHR48094:SF12">
    <property type="entry name" value="PARKINSON DISEASE PROTEIN 7 HOMOLOG"/>
    <property type="match status" value="1"/>
</dbReference>
<dbReference type="InterPro" id="IPR050325">
    <property type="entry name" value="Prot/Nucl_acid_deglycase"/>
</dbReference>
<dbReference type="AlphaFoldDB" id="A0A4R3I9J3"/>
<proteinExistence type="predicted"/>
<evidence type="ECO:0000256" key="1">
    <source>
        <dbReference type="ARBA" id="ARBA00022737"/>
    </source>
</evidence>
<sequence length="181" mass="18970">MKTALVPLAQGCEELEAITITDILARAGIRVTTAGLNGDLVTASRGAVLKPDADINDLVNNHYDLIVLPGGLPGADHLANSAPLLSMLQSQYDAGKTVAAVCAAPKVLAKAGILPKHRYTCYPTSLDECKLEEPSTGEAVVVDQNVITGRGPGVALDFALTLVEQLCGRDKKTEVELALVR</sequence>
<dbReference type="InterPro" id="IPR029062">
    <property type="entry name" value="Class_I_gatase-like"/>
</dbReference>
<keyword evidence="1" id="KW-0677">Repeat</keyword>
<dbReference type="Gene3D" id="3.40.50.880">
    <property type="match status" value="1"/>
</dbReference>
<dbReference type="PANTHER" id="PTHR48094">
    <property type="entry name" value="PROTEIN/NUCLEIC ACID DEGLYCASE DJ-1-RELATED"/>
    <property type="match status" value="1"/>
</dbReference>
<dbReference type="InterPro" id="IPR002818">
    <property type="entry name" value="DJ-1/PfpI"/>
</dbReference>
<dbReference type="InterPro" id="IPR006287">
    <property type="entry name" value="DJ-1"/>
</dbReference>
<dbReference type="EMBL" id="SLZR01000002">
    <property type="protein sequence ID" value="TCS43069.1"/>
    <property type="molecule type" value="Genomic_DNA"/>
</dbReference>
<organism evidence="3 4">
    <name type="scientific">Reinekea marinisedimentorum</name>
    <dbReference type="NCBI Taxonomy" id="230495"/>
    <lineage>
        <taxon>Bacteria</taxon>
        <taxon>Pseudomonadati</taxon>
        <taxon>Pseudomonadota</taxon>
        <taxon>Gammaproteobacteria</taxon>
        <taxon>Oceanospirillales</taxon>
        <taxon>Saccharospirillaceae</taxon>
        <taxon>Reinekea</taxon>
    </lineage>
</organism>
<comment type="caution">
    <text evidence="3">The sequence shown here is derived from an EMBL/GenBank/DDBJ whole genome shotgun (WGS) entry which is preliminary data.</text>
</comment>
<dbReference type="CDD" id="cd03135">
    <property type="entry name" value="GATase1_DJ-1"/>
    <property type="match status" value="1"/>
</dbReference>
<dbReference type="RefSeq" id="WP_132699669.1">
    <property type="nucleotide sequence ID" value="NZ_SLZR01000002.1"/>
</dbReference>
<protein>
    <submittedName>
        <fullName evidence="3">4-methyl-5(B-hydroxyethyl)-thiazole monophosphate biosynthesis</fullName>
    </submittedName>
</protein>
<evidence type="ECO:0000313" key="4">
    <source>
        <dbReference type="Proteomes" id="UP000295793"/>
    </source>
</evidence>